<dbReference type="PANTHER" id="PTHR12143">
    <property type="entry name" value="PEPTIDE N-GLYCANASE PNGASE -RELATED"/>
    <property type="match status" value="1"/>
</dbReference>
<dbReference type="PANTHER" id="PTHR12143:SF39">
    <property type="entry name" value="SECRETED PROTEIN"/>
    <property type="match status" value="1"/>
</dbReference>
<gene>
    <name evidence="4" type="ORF">Q31b_04460</name>
</gene>
<dbReference type="NCBIfam" id="TIGR01180">
    <property type="entry name" value="aman2_put"/>
    <property type="match status" value="1"/>
</dbReference>
<name>A0A5C6E9R8_9BACT</name>
<accession>A0A5C6E9R8</accession>
<dbReference type="GO" id="GO:0030246">
    <property type="term" value="F:carbohydrate binding"/>
    <property type="evidence" value="ECO:0007669"/>
    <property type="project" value="InterPro"/>
</dbReference>
<dbReference type="Gene3D" id="1.20.1050.60">
    <property type="entry name" value="alpha-1,2-mannosidase"/>
    <property type="match status" value="1"/>
</dbReference>
<dbReference type="SUPFAM" id="SSF48208">
    <property type="entry name" value="Six-hairpin glycosidases"/>
    <property type="match status" value="1"/>
</dbReference>
<evidence type="ECO:0000313" key="4">
    <source>
        <dbReference type="EMBL" id="TWU45275.1"/>
    </source>
</evidence>
<dbReference type="Gene3D" id="1.20.1610.10">
    <property type="entry name" value="alpha-1,2-mannosidases domains"/>
    <property type="match status" value="1"/>
</dbReference>
<organism evidence="4 5">
    <name type="scientific">Novipirellula aureliae</name>
    <dbReference type="NCBI Taxonomy" id="2527966"/>
    <lineage>
        <taxon>Bacteria</taxon>
        <taxon>Pseudomonadati</taxon>
        <taxon>Planctomycetota</taxon>
        <taxon>Planctomycetia</taxon>
        <taxon>Pirellulales</taxon>
        <taxon>Pirellulaceae</taxon>
        <taxon>Novipirellula</taxon>
    </lineage>
</organism>
<keyword evidence="4" id="KW-0378">Hydrolase</keyword>
<dbReference type="Gene3D" id="3.30.2080.10">
    <property type="entry name" value="GH92 mannosidase domain"/>
    <property type="match status" value="1"/>
</dbReference>
<dbReference type="GO" id="GO:0005975">
    <property type="term" value="P:carbohydrate metabolic process"/>
    <property type="evidence" value="ECO:0007669"/>
    <property type="project" value="InterPro"/>
</dbReference>
<feature type="domain" description="Glycosyl hydrolase family 92" evidence="2">
    <location>
        <begin position="270"/>
        <end position="769"/>
    </location>
</feature>
<comment type="caution">
    <text evidence="4">The sequence shown here is derived from an EMBL/GenBank/DDBJ whole genome shotgun (WGS) entry which is preliminary data.</text>
</comment>
<feature type="signal peptide" evidence="1">
    <location>
        <begin position="1"/>
        <end position="27"/>
    </location>
</feature>
<keyword evidence="1" id="KW-0732">Signal</keyword>
<dbReference type="InterPro" id="IPR014718">
    <property type="entry name" value="GH-type_carb-bd"/>
</dbReference>
<dbReference type="OrthoDB" id="9804511at2"/>
<keyword evidence="5" id="KW-1185">Reference proteome</keyword>
<feature type="domain" description="Glycosyl hydrolase family 92 N-terminal" evidence="3">
    <location>
        <begin position="36"/>
        <end position="264"/>
    </location>
</feature>
<evidence type="ECO:0000259" key="3">
    <source>
        <dbReference type="Pfam" id="PF17678"/>
    </source>
</evidence>
<dbReference type="AlphaFoldDB" id="A0A5C6E9R8"/>
<protein>
    <submittedName>
        <fullName evidence="4">Glycosyl hydrolase family 92</fullName>
    </submittedName>
</protein>
<dbReference type="InterPro" id="IPR008928">
    <property type="entry name" value="6-hairpin_glycosidase_sf"/>
</dbReference>
<evidence type="ECO:0000256" key="1">
    <source>
        <dbReference type="SAM" id="SignalP"/>
    </source>
</evidence>
<dbReference type="Pfam" id="PF07971">
    <property type="entry name" value="Glyco_hydro_92"/>
    <property type="match status" value="1"/>
</dbReference>
<dbReference type="GO" id="GO:0005829">
    <property type="term" value="C:cytosol"/>
    <property type="evidence" value="ECO:0007669"/>
    <property type="project" value="TreeGrafter"/>
</dbReference>
<dbReference type="GO" id="GO:0000224">
    <property type="term" value="F:peptide-N4-(N-acetyl-beta-glucosaminyl)asparagine amidase activity"/>
    <property type="evidence" value="ECO:0007669"/>
    <property type="project" value="TreeGrafter"/>
</dbReference>
<dbReference type="Pfam" id="PF17678">
    <property type="entry name" value="Glyco_hydro_92N"/>
    <property type="match status" value="1"/>
</dbReference>
<evidence type="ECO:0000259" key="2">
    <source>
        <dbReference type="Pfam" id="PF07971"/>
    </source>
</evidence>
<dbReference type="RefSeq" id="WP_146598007.1">
    <property type="nucleotide sequence ID" value="NZ_SJPY01000001.1"/>
</dbReference>
<dbReference type="GO" id="GO:0006516">
    <property type="term" value="P:glycoprotein catabolic process"/>
    <property type="evidence" value="ECO:0007669"/>
    <property type="project" value="TreeGrafter"/>
</dbReference>
<dbReference type="InterPro" id="IPR041371">
    <property type="entry name" value="GH92_N"/>
</dbReference>
<sequence precursor="true">MKSTVLFVPAFLLVYGLSSISSNALLAAENEDLTQYVNPQIDTHNSRWFYFSSACRPFGLVNLSPDTQTKGSWKSGYLYDDDSIRCFSHVHAWQMSGIPVMPTTGPFQGHLGMDKYQSKYSHDNEVVSPGYHKVHLDTYSITAELTSTCRVGFHRYTFPKSEQSHIIFDTGALLAHGPMASSQVQQAGESEIEGYSLMQKTGRRPKNTYVYFVAQFSKPFDALTTWSGGKLQEPSDGIEGKNVGAAVKFVTAEDEQIMVKVGLSYTSIENARKNLNAEVPDWDFDRVHRESTDQWNQWLGRVKISGGQADHRTKLYTDLWHSLLGRRTISDVDGSYCDMTGPKPVIRQLKMQPNGKPAYPHYNFDALWGSHWSLNVLWSMAYPHVMDGFCNTMVDIYHNAGLIPRGPSGGNYTFVMIGDPATSFFATAYNKGIRNYDYEAAYEGLRKNAFPGGIRDHAGYEHGNNASGGGMKYYIDLGYVPEDMGGKGAHRDGAAMTLEYAYQDWCLAQFAKSLGKEDDYQHFLQRSHNYRNLWDPELRLMRPKMKDGSWMPGFEPVGKGFTCRGFCESNSMIYTNYVPHNIADLAELFGGKEAYCDFLNHSFEQSIPTRFVADHGQHGSRMVDYDNQPGTGMAHLFSVSGKPWLSQKWVRQVKLKAHGDVTPYGGYHGDEDQGQMGALGVLMAIGLFQVDGGASVDSVYQVTAPLFDRVTVELDNAYYPGKKFEIIAHNQAPENCYIESISLNGQPLDRTWITHQEFAAGGLMELTLSDQPNTQRTE</sequence>
<dbReference type="InterPro" id="IPR012939">
    <property type="entry name" value="Glyco_hydro_92"/>
</dbReference>
<dbReference type="InterPro" id="IPR050883">
    <property type="entry name" value="PNGase"/>
</dbReference>
<reference evidence="4 5" key="1">
    <citation type="submission" date="2019-02" db="EMBL/GenBank/DDBJ databases">
        <title>Deep-cultivation of Planctomycetes and their phenomic and genomic characterization uncovers novel biology.</title>
        <authorList>
            <person name="Wiegand S."/>
            <person name="Jogler M."/>
            <person name="Boedeker C."/>
            <person name="Pinto D."/>
            <person name="Vollmers J."/>
            <person name="Rivas-Marin E."/>
            <person name="Kohn T."/>
            <person name="Peeters S.H."/>
            <person name="Heuer A."/>
            <person name="Rast P."/>
            <person name="Oberbeckmann S."/>
            <person name="Bunk B."/>
            <person name="Jeske O."/>
            <person name="Meyerdierks A."/>
            <person name="Storesund J.E."/>
            <person name="Kallscheuer N."/>
            <person name="Luecker S."/>
            <person name="Lage O.M."/>
            <person name="Pohl T."/>
            <person name="Merkel B.J."/>
            <person name="Hornburger P."/>
            <person name="Mueller R.-W."/>
            <person name="Bruemmer F."/>
            <person name="Labrenz M."/>
            <person name="Spormann A.M."/>
            <person name="Op Den Camp H."/>
            <person name="Overmann J."/>
            <person name="Amann R."/>
            <person name="Jetten M.S.M."/>
            <person name="Mascher T."/>
            <person name="Medema M.H."/>
            <person name="Devos D.P."/>
            <person name="Kaster A.-K."/>
            <person name="Ovreas L."/>
            <person name="Rohde M."/>
            <person name="Galperin M.Y."/>
            <person name="Jogler C."/>
        </authorList>
    </citation>
    <scope>NUCLEOTIDE SEQUENCE [LARGE SCALE GENOMIC DNA]</scope>
    <source>
        <strain evidence="4 5">Q31b</strain>
    </source>
</reference>
<dbReference type="Proteomes" id="UP000315471">
    <property type="component" value="Unassembled WGS sequence"/>
</dbReference>
<evidence type="ECO:0000313" key="5">
    <source>
        <dbReference type="Proteomes" id="UP000315471"/>
    </source>
</evidence>
<dbReference type="Gene3D" id="2.70.98.10">
    <property type="match status" value="1"/>
</dbReference>
<dbReference type="EMBL" id="SJPY01000001">
    <property type="protein sequence ID" value="TWU45275.1"/>
    <property type="molecule type" value="Genomic_DNA"/>
</dbReference>
<feature type="chain" id="PRO_5022675383" evidence="1">
    <location>
        <begin position="28"/>
        <end position="778"/>
    </location>
</feature>
<dbReference type="InterPro" id="IPR005887">
    <property type="entry name" value="GH92_a_mannosidase_put"/>
</dbReference>
<proteinExistence type="predicted"/>